<evidence type="ECO:0000256" key="2">
    <source>
        <dbReference type="SAM" id="Phobius"/>
    </source>
</evidence>
<dbReference type="Gene3D" id="2.30.30.140">
    <property type="match status" value="1"/>
</dbReference>
<name>A0AAD5QJG3_PARTN</name>
<evidence type="ECO:0008006" key="5">
    <source>
        <dbReference type="Google" id="ProtNLM"/>
    </source>
</evidence>
<keyword evidence="2" id="KW-0812">Transmembrane</keyword>
<comment type="caution">
    <text evidence="3">The sequence shown here is derived from an EMBL/GenBank/DDBJ whole genome shotgun (WGS) entry which is preliminary data.</text>
</comment>
<dbReference type="CDD" id="cd05162">
    <property type="entry name" value="PWWP"/>
    <property type="match status" value="1"/>
</dbReference>
<sequence>MSDDKVFQQNNHHSSDLNSRNTPGHEDPNSHCDATPKTNGSSSLLIVPQDEVLFKRRQCTVKIEQDDDCLEEEGGNSSEGSVRSESETSRLSHENRGGSSPKKTLRYRYKVWSDAYMKMRTSPFLDSPISGQLPQFVRYPPRNPQNVEVVIRSDKAFAKLSGRVEVPITLPVKKPNARNWKEVLVGDLVWCKWRSKEYWPATVYEIGDTTPLMVTVLWTNDTTQSTVDYSHVDTFDLAFHLRFDSRRSDQKYLKAVATALRYAGKMGFWEKFLTKKLYDEIVKQTSPAFCRHIGEKEIAELFEEASKGYRNRRRSLERRTKHVELILSLFFLAVTSLLFALRPLWDSVSPKLKLIGMPRKRRRAAAGTASVALHQCVRRLPFGGQCVASHSRELWMIILGVLIYASRNSEPLFEEGKIPLFEPKPQYEIDPHILGSNEIYHPDEMGSYVMDCERGKLSAMVFLDRSKKRRKKKVLSAVLDEKPPTPEPFSEIDALRRLPYRITSKKRPVANLEIKQAKVRRFN</sequence>
<feature type="region of interest" description="Disordered" evidence="1">
    <location>
        <begin position="1"/>
        <end position="45"/>
    </location>
</feature>
<keyword evidence="4" id="KW-1185">Reference proteome</keyword>
<organism evidence="3 4">
    <name type="scientific">Parelaphostrongylus tenuis</name>
    <name type="common">Meningeal worm</name>
    <dbReference type="NCBI Taxonomy" id="148309"/>
    <lineage>
        <taxon>Eukaryota</taxon>
        <taxon>Metazoa</taxon>
        <taxon>Ecdysozoa</taxon>
        <taxon>Nematoda</taxon>
        <taxon>Chromadorea</taxon>
        <taxon>Rhabditida</taxon>
        <taxon>Rhabditina</taxon>
        <taxon>Rhabditomorpha</taxon>
        <taxon>Strongyloidea</taxon>
        <taxon>Metastrongylidae</taxon>
        <taxon>Parelaphostrongylus</taxon>
    </lineage>
</organism>
<feature type="compositionally biased region" description="Basic and acidic residues" evidence="1">
    <location>
        <begin position="82"/>
        <end position="96"/>
    </location>
</feature>
<reference evidence="3" key="1">
    <citation type="submission" date="2021-06" db="EMBL/GenBank/DDBJ databases">
        <title>Parelaphostrongylus tenuis whole genome reference sequence.</title>
        <authorList>
            <person name="Garwood T.J."/>
            <person name="Larsen P.A."/>
            <person name="Fountain-Jones N.M."/>
            <person name="Garbe J.R."/>
            <person name="Macchietto M.G."/>
            <person name="Kania S.A."/>
            <person name="Gerhold R.W."/>
            <person name="Richards J.E."/>
            <person name="Wolf T.M."/>
        </authorList>
    </citation>
    <scope>NUCLEOTIDE SEQUENCE</scope>
    <source>
        <strain evidence="3">MNPRO001-30</strain>
        <tissue evidence="3">Meninges</tissue>
    </source>
</reference>
<protein>
    <recommendedName>
        <fullName evidence="5">PWWP domain-containing protein</fullName>
    </recommendedName>
</protein>
<dbReference type="EMBL" id="JAHQIW010000942">
    <property type="protein sequence ID" value="KAJ1350770.1"/>
    <property type="molecule type" value="Genomic_DNA"/>
</dbReference>
<keyword evidence="2" id="KW-1133">Transmembrane helix</keyword>
<proteinExistence type="predicted"/>
<dbReference type="AlphaFoldDB" id="A0AAD5QJG3"/>
<dbReference type="SUPFAM" id="SSF63748">
    <property type="entry name" value="Tudor/PWWP/MBT"/>
    <property type="match status" value="1"/>
</dbReference>
<gene>
    <name evidence="3" type="ORF">KIN20_006648</name>
</gene>
<evidence type="ECO:0000256" key="1">
    <source>
        <dbReference type="SAM" id="MobiDB-lite"/>
    </source>
</evidence>
<feature type="transmembrane region" description="Helical" evidence="2">
    <location>
        <begin position="323"/>
        <end position="345"/>
    </location>
</feature>
<accession>A0AAD5QJG3</accession>
<feature type="region of interest" description="Disordered" evidence="1">
    <location>
        <begin position="67"/>
        <end position="102"/>
    </location>
</feature>
<evidence type="ECO:0000313" key="3">
    <source>
        <dbReference type="EMBL" id="KAJ1350770.1"/>
    </source>
</evidence>
<keyword evidence="2" id="KW-0472">Membrane</keyword>
<evidence type="ECO:0000313" key="4">
    <source>
        <dbReference type="Proteomes" id="UP001196413"/>
    </source>
</evidence>
<feature type="compositionally biased region" description="Polar residues" evidence="1">
    <location>
        <begin position="7"/>
        <end position="22"/>
    </location>
</feature>
<dbReference type="Proteomes" id="UP001196413">
    <property type="component" value="Unassembled WGS sequence"/>
</dbReference>